<evidence type="ECO:0000256" key="2">
    <source>
        <dbReference type="ARBA" id="ARBA00005369"/>
    </source>
</evidence>
<keyword evidence="3 7" id="KW-0963">Cytoplasm</keyword>
<dbReference type="InterPro" id="IPR029063">
    <property type="entry name" value="SAM-dependent_MTases_sf"/>
</dbReference>
<dbReference type="GO" id="GO:0005737">
    <property type="term" value="C:cytoplasm"/>
    <property type="evidence" value="ECO:0007669"/>
    <property type="project" value="UniProtKB-SubCell"/>
</dbReference>
<evidence type="ECO:0000256" key="6">
    <source>
        <dbReference type="ARBA" id="ARBA00022691"/>
    </source>
</evidence>
<gene>
    <name evidence="7" type="primary">pcm</name>
    <name evidence="8" type="ORF">SAMN06265784_101108</name>
</gene>
<comment type="catalytic activity">
    <reaction evidence="7">
        <text>[protein]-L-isoaspartate + S-adenosyl-L-methionine = [protein]-L-isoaspartate alpha-methyl ester + S-adenosyl-L-homocysteine</text>
        <dbReference type="Rhea" id="RHEA:12705"/>
        <dbReference type="Rhea" id="RHEA-COMP:12143"/>
        <dbReference type="Rhea" id="RHEA-COMP:12144"/>
        <dbReference type="ChEBI" id="CHEBI:57856"/>
        <dbReference type="ChEBI" id="CHEBI:59789"/>
        <dbReference type="ChEBI" id="CHEBI:90596"/>
        <dbReference type="ChEBI" id="CHEBI:90598"/>
        <dbReference type="EC" id="2.1.1.77"/>
    </reaction>
</comment>
<sequence>MSEFTEARERMVEWQIFRRGVRDPLVLAAMRRVPREAFVPPYWHEFAYDDTPLPIGGGQSISQPFIVAKMLEAAALHPGERVLDIGTGSGYAAAIAAEIVARVDSIERDAELVEAARERLQRLGYANVSVHLGDGTAGLAEHAPYDAIIAAASGPHVPTALRAQLACGGRLVMPVGSESGRQRLVKIVRSSEQEYEEHAFGDVRFVPLVGGDGWPERGRLAARWAG</sequence>
<evidence type="ECO:0000313" key="8">
    <source>
        <dbReference type="EMBL" id="SMG06617.1"/>
    </source>
</evidence>
<dbReference type="Gene3D" id="3.40.50.150">
    <property type="entry name" value="Vaccinia Virus protein VP39"/>
    <property type="match status" value="1"/>
</dbReference>
<dbReference type="SUPFAM" id="SSF53335">
    <property type="entry name" value="S-adenosyl-L-methionine-dependent methyltransferases"/>
    <property type="match status" value="1"/>
</dbReference>
<dbReference type="PROSITE" id="PS01279">
    <property type="entry name" value="PCMT"/>
    <property type="match status" value="1"/>
</dbReference>
<protein>
    <recommendedName>
        <fullName evidence="7">Protein-L-isoaspartate O-methyltransferase</fullName>
        <ecNumber evidence="7">2.1.1.77</ecNumber>
    </recommendedName>
    <alternativeName>
        <fullName evidence="7">L-isoaspartyl protein carboxyl methyltransferase</fullName>
    </alternativeName>
    <alternativeName>
        <fullName evidence="7">Protein L-isoaspartyl methyltransferase</fullName>
    </alternativeName>
    <alternativeName>
        <fullName evidence="7">Protein-beta-aspartate methyltransferase</fullName>
        <shortName evidence="7">PIMT</shortName>
    </alternativeName>
</protein>
<organism evidence="8 9">
    <name type="scientific">Paraburkholderia susongensis</name>
    <dbReference type="NCBI Taxonomy" id="1515439"/>
    <lineage>
        <taxon>Bacteria</taxon>
        <taxon>Pseudomonadati</taxon>
        <taxon>Pseudomonadota</taxon>
        <taxon>Betaproteobacteria</taxon>
        <taxon>Burkholderiales</taxon>
        <taxon>Burkholderiaceae</taxon>
        <taxon>Paraburkholderia</taxon>
    </lineage>
</organism>
<evidence type="ECO:0000256" key="4">
    <source>
        <dbReference type="ARBA" id="ARBA00022603"/>
    </source>
</evidence>
<dbReference type="PANTHER" id="PTHR11579">
    <property type="entry name" value="PROTEIN-L-ISOASPARTATE O-METHYLTRANSFERASE"/>
    <property type="match status" value="1"/>
</dbReference>
<reference evidence="9" key="1">
    <citation type="submission" date="2017-04" db="EMBL/GenBank/DDBJ databases">
        <authorList>
            <person name="Varghese N."/>
            <person name="Submissions S."/>
        </authorList>
    </citation>
    <scope>NUCLEOTIDE SEQUENCE [LARGE SCALE GENOMIC DNA]</scope>
    <source>
        <strain evidence="9">LMG 29540</strain>
    </source>
</reference>
<feature type="active site" evidence="7">
    <location>
        <position position="62"/>
    </location>
</feature>
<accession>A0A1X7HXK4</accession>
<dbReference type="AlphaFoldDB" id="A0A1X7HXK4"/>
<dbReference type="CDD" id="cd02440">
    <property type="entry name" value="AdoMet_MTases"/>
    <property type="match status" value="1"/>
</dbReference>
<dbReference type="OrthoDB" id="9810066at2"/>
<evidence type="ECO:0000256" key="1">
    <source>
        <dbReference type="ARBA" id="ARBA00004496"/>
    </source>
</evidence>
<keyword evidence="6 7" id="KW-0949">S-adenosyl-L-methionine</keyword>
<dbReference type="EMBL" id="FXAT01000001">
    <property type="protein sequence ID" value="SMG06617.1"/>
    <property type="molecule type" value="Genomic_DNA"/>
</dbReference>
<proteinExistence type="inferred from homology"/>
<dbReference type="NCBIfam" id="TIGR00080">
    <property type="entry name" value="pimt"/>
    <property type="match status" value="1"/>
</dbReference>
<keyword evidence="5 7" id="KW-0808">Transferase</keyword>
<dbReference type="PANTHER" id="PTHR11579:SF0">
    <property type="entry name" value="PROTEIN-L-ISOASPARTATE(D-ASPARTATE) O-METHYLTRANSFERASE"/>
    <property type="match status" value="1"/>
</dbReference>
<keyword evidence="9" id="KW-1185">Reference proteome</keyword>
<dbReference type="HAMAP" id="MF_00090">
    <property type="entry name" value="PIMT"/>
    <property type="match status" value="1"/>
</dbReference>
<dbReference type="STRING" id="1515439.SAMN06265784_101108"/>
<dbReference type="GO" id="GO:0030091">
    <property type="term" value="P:protein repair"/>
    <property type="evidence" value="ECO:0007669"/>
    <property type="project" value="UniProtKB-UniRule"/>
</dbReference>
<dbReference type="FunFam" id="3.40.50.150:FF:000010">
    <property type="entry name" value="Protein-L-isoaspartate O-methyltransferase"/>
    <property type="match status" value="1"/>
</dbReference>
<evidence type="ECO:0000256" key="3">
    <source>
        <dbReference type="ARBA" id="ARBA00022490"/>
    </source>
</evidence>
<name>A0A1X7HXK4_9BURK</name>
<keyword evidence="4 7" id="KW-0489">Methyltransferase</keyword>
<comment type="subcellular location">
    <subcellularLocation>
        <location evidence="1 7">Cytoplasm</location>
    </subcellularLocation>
</comment>
<dbReference type="RefSeq" id="WP_085480320.1">
    <property type="nucleotide sequence ID" value="NZ_FXAT01000001.1"/>
</dbReference>
<dbReference type="Proteomes" id="UP000193228">
    <property type="component" value="Unassembled WGS sequence"/>
</dbReference>
<dbReference type="EC" id="2.1.1.77" evidence="7"/>
<comment type="function">
    <text evidence="7">Catalyzes the methyl esterification of L-isoaspartyl residues in peptides and proteins that result from spontaneous decomposition of normal L-aspartyl and L-asparaginyl residues. It plays a role in the repair and/or degradation of damaged proteins.</text>
</comment>
<dbReference type="Pfam" id="PF01135">
    <property type="entry name" value="PCMT"/>
    <property type="match status" value="1"/>
</dbReference>
<evidence type="ECO:0000256" key="7">
    <source>
        <dbReference type="HAMAP-Rule" id="MF_00090"/>
    </source>
</evidence>
<evidence type="ECO:0000256" key="5">
    <source>
        <dbReference type="ARBA" id="ARBA00022679"/>
    </source>
</evidence>
<dbReference type="NCBIfam" id="NF001453">
    <property type="entry name" value="PRK00312.1"/>
    <property type="match status" value="1"/>
</dbReference>
<dbReference type="GO" id="GO:0032259">
    <property type="term" value="P:methylation"/>
    <property type="evidence" value="ECO:0007669"/>
    <property type="project" value="UniProtKB-KW"/>
</dbReference>
<evidence type="ECO:0000313" key="9">
    <source>
        <dbReference type="Proteomes" id="UP000193228"/>
    </source>
</evidence>
<comment type="similarity">
    <text evidence="2 7">Belongs to the methyltransferase superfamily. L-isoaspartyl/D-aspartyl protein methyltransferase family.</text>
</comment>
<dbReference type="InterPro" id="IPR000682">
    <property type="entry name" value="PCMT"/>
</dbReference>
<dbReference type="GO" id="GO:0004719">
    <property type="term" value="F:protein-L-isoaspartate (D-aspartate) O-methyltransferase activity"/>
    <property type="evidence" value="ECO:0007669"/>
    <property type="project" value="UniProtKB-UniRule"/>
</dbReference>